<feature type="domain" description="Nitrite/Sulfite reductase ferredoxin-like" evidence="17">
    <location>
        <begin position="86"/>
        <end position="144"/>
    </location>
</feature>
<feature type="binding site" evidence="15">
    <location>
        <position position="453"/>
    </location>
    <ligand>
        <name>[4Fe-4S] cluster</name>
        <dbReference type="ChEBI" id="CHEBI:49883"/>
    </ligand>
</feature>
<dbReference type="EMBL" id="CP133548">
    <property type="protein sequence ID" value="WMS87630.1"/>
    <property type="molecule type" value="Genomic_DNA"/>
</dbReference>
<keyword evidence="10 15" id="KW-0411">Iron-sulfur</keyword>
<comment type="cofactor">
    <cofactor evidence="15">
        <name>siroheme</name>
        <dbReference type="ChEBI" id="CHEBI:60052"/>
    </cofactor>
    <text evidence="15">Binds 1 siroheme per subunit.</text>
</comment>
<evidence type="ECO:0000256" key="3">
    <source>
        <dbReference type="ARBA" id="ARBA00022485"/>
    </source>
</evidence>
<dbReference type="GO" id="GO:0020037">
    <property type="term" value="F:heme binding"/>
    <property type="evidence" value="ECO:0007669"/>
    <property type="project" value="InterPro"/>
</dbReference>
<dbReference type="GO" id="GO:0050661">
    <property type="term" value="F:NADP binding"/>
    <property type="evidence" value="ECO:0007669"/>
    <property type="project" value="InterPro"/>
</dbReference>
<keyword evidence="5 15" id="KW-0349">Heme</keyword>
<keyword evidence="7 15" id="KW-0521">NADP</keyword>
<dbReference type="GO" id="GO:0050311">
    <property type="term" value="F:sulfite reductase (ferredoxin) activity"/>
    <property type="evidence" value="ECO:0007669"/>
    <property type="project" value="TreeGrafter"/>
</dbReference>
<dbReference type="Proteomes" id="UP001239782">
    <property type="component" value="Chromosome"/>
</dbReference>
<dbReference type="InterPro" id="IPR036136">
    <property type="entry name" value="Nit/Sulf_reduc_fer-like_dom_sf"/>
</dbReference>
<accession>A0AA51RU55</accession>
<comment type="pathway">
    <text evidence="1 15">Sulfur metabolism; hydrogen sulfide biosynthesis; hydrogen sulfide from sulfite (NADPH route): step 1/1.</text>
</comment>
<evidence type="ECO:0000256" key="2">
    <source>
        <dbReference type="ARBA" id="ARBA00010429"/>
    </source>
</evidence>
<keyword evidence="6 15" id="KW-0479">Metal-binding</keyword>
<dbReference type="InterPro" id="IPR045854">
    <property type="entry name" value="NO2/SO3_Rdtase_4Fe4S_sf"/>
</dbReference>
<evidence type="ECO:0000256" key="10">
    <source>
        <dbReference type="ARBA" id="ARBA00023014"/>
    </source>
</evidence>
<keyword evidence="11 15" id="KW-0198">Cysteine biosynthesis</keyword>
<evidence type="ECO:0000256" key="12">
    <source>
        <dbReference type="ARBA" id="ARBA00052219"/>
    </source>
</evidence>
<dbReference type="InterPro" id="IPR045169">
    <property type="entry name" value="NO2/SO3_Rdtase_4Fe4S_prot"/>
</dbReference>
<evidence type="ECO:0000256" key="9">
    <source>
        <dbReference type="ARBA" id="ARBA00023004"/>
    </source>
</evidence>
<evidence type="ECO:0000256" key="8">
    <source>
        <dbReference type="ARBA" id="ARBA00023002"/>
    </source>
</evidence>
<feature type="domain" description="Nitrite/sulphite reductase 4Fe-4S" evidence="16">
    <location>
        <begin position="180"/>
        <end position="339"/>
    </location>
</feature>
<evidence type="ECO:0000256" key="13">
    <source>
        <dbReference type="ARBA" id="ARBA00057160"/>
    </source>
</evidence>
<feature type="binding site" evidence="15">
    <location>
        <position position="447"/>
    </location>
    <ligand>
        <name>[4Fe-4S] cluster</name>
        <dbReference type="ChEBI" id="CHEBI:49883"/>
    </ligand>
</feature>
<dbReference type="InterPro" id="IPR006066">
    <property type="entry name" value="NO2/SO3_Rdtase_FeS/sirohaem_BS"/>
</dbReference>
<dbReference type="InterPro" id="IPR011786">
    <property type="entry name" value="CysI"/>
</dbReference>
<dbReference type="PANTHER" id="PTHR11493">
    <property type="entry name" value="SULFITE REDUCTASE [NADPH] SUBUNIT BETA-RELATED"/>
    <property type="match status" value="1"/>
</dbReference>
<dbReference type="GO" id="GO:0070814">
    <property type="term" value="P:hydrogen sulfide biosynthetic process"/>
    <property type="evidence" value="ECO:0007669"/>
    <property type="project" value="UniProtKB-UniRule"/>
</dbReference>
<feature type="binding site" evidence="15">
    <location>
        <position position="496"/>
    </location>
    <ligand>
        <name>[4Fe-4S] cluster</name>
        <dbReference type="ChEBI" id="CHEBI:49883"/>
    </ligand>
</feature>
<evidence type="ECO:0000259" key="17">
    <source>
        <dbReference type="Pfam" id="PF03460"/>
    </source>
</evidence>
<dbReference type="FunFam" id="3.30.413.10:FF:000004">
    <property type="entry name" value="Sulfite reductase [NADPH] hemoprotein beta-component"/>
    <property type="match status" value="1"/>
</dbReference>
<dbReference type="GO" id="GO:0051539">
    <property type="term" value="F:4 iron, 4 sulfur cluster binding"/>
    <property type="evidence" value="ECO:0007669"/>
    <property type="project" value="UniProtKB-KW"/>
</dbReference>
<keyword evidence="4 15" id="KW-0028">Amino-acid biosynthesis</keyword>
<gene>
    <name evidence="15 18" type="primary">cysI</name>
    <name evidence="18" type="ORF">Q9312_01590</name>
</gene>
<dbReference type="GO" id="GO:0046872">
    <property type="term" value="F:metal ion binding"/>
    <property type="evidence" value="ECO:0007669"/>
    <property type="project" value="UniProtKB-KW"/>
</dbReference>
<evidence type="ECO:0000256" key="14">
    <source>
        <dbReference type="ARBA" id="ARBA00062253"/>
    </source>
</evidence>
<evidence type="ECO:0000256" key="5">
    <source>
        <dbReference type="ARBA" id="ARBA00022617"/>
    </source>
</evidence>
<evidence type="ECO:0000256" key="15">
    <source>
        <dbReference type="HAMAP-Rule" id="MF_01540"/>
    </source>
</evidence>
<dbReference type="InterPro" id="IPR005117">
    <property type="entry name" value="NiRdtase/SiRdtase_haem-b_fer"/>
</dbReference>
<dbReference type="Pfam" id="PF01077">
    <property type="entry name" value="NIR_SIR"/>
    <property type="match status" value="1"/>
</dbReference>
<dbReference type="GO" id="GO:0019344">
    <property type="term" value="P:cysteine biosynthetic process"/>
    <property type="evidence" value="ECO:0007669"/>
    <property type="project" value="UniProtKB-KW"/>
</dbReference>
<dbReference type="PANTHER" id="PTHR11493:SF47">
    <property type="entry name" value="SULFITE REDUCTASE [NADPH] SUBUNIT BETA"/>
    <property type="match status" value="1"/>
</dbReference>
<dbReference type="NCBIfam" id="TIGR02041">
    <property type="entry name" value="CysI"/>
    <property type="match status" value="1"/>
</dbReference>
<feature type="binding site" evidence="15">
    <location>
        <position position="492"/>
    </location>
    <ligand>
        <name>[4Fe-4S] cluster</name>
        <dbReference type="ChEBI" id="CHEBI:49883"/>
    </ligand>
</feature>
<evidence type="ECO:0000256" key="7">
    <source>
        <dbReference type="ARBA" id="ARBA00022857"/>
    </source>
</evidence>
<comment type="subunit">
    <text evidence="14 15">Alpha(8)-beta(8). The alpha component is a flavoprotein, the beta component is a hemoprotein.</text>
</comment>
<dbReference type="FunFam" id="3.30.413.10:FF:000003">
    <property type="entry name" value="Sulfite reductase [NADPH] hemoprotein beta-component"/>
    <property type="match status" value="1"/>
</dbReference>
<dbReference type="RefSeq" id="WP_309202771.1">
    <property type="nucleotide sequence ID" value="NZ_CP133548.1"/>
</dbReference>
<organism evidence="18 19">
    <name type="scientific">Pleionea litopenaei</name>
    <dbReference type="NCBI Taxonomy" id="3070815"/>
    <lineage>
        <taxon>Bacteria</taxon>
        <taxon>Pseudomonadati</taxon>
        <taxon>Pseudomonadota</taxon>
        <taxon>Gammaproteobacteria</taxon>
        <taxon>Oceanospirillales</taxon>
        <taxon>Pleioneaceae</taxon>
        <taxon>Pleionea</taxon>
    </lineage>
</organism>
<protein>
    <recommendedName>
        <fullName evidence="15">Sulfite reductase [NADPH] hemoprotein beta-component</fullName>
        <shortName evidence="15">SiR-HP</shortName>
        <shortName evidence="15">SiRHP</shortName>
        <ecNumber evidence="15">1.8.1.2</ecNumber>
    </recommendedName>
</protein>
<dbReference type="NCBIfam" id="NF010029">
    <property type="entry name" value="PRK13504.1"/>
    <property type="match status" value="1"/>
</dbReference>
<dbReference type="AlphaFoldDB" id="A0AA51RU55"/>
<evidence type="ECO:0000313" key="18">
    <source>
        <dbReference type="EMBL" id="WMS87630.1"/>
    </source>
</evidence>
<evidence type="ECO:0000256" key="1">
    <source>
        <dbReference type="ARBA" id="ARBA00004774"/>
    </source>
</evidence>
<feature type="binding site" description="axial binding residue" evidence="15">
    <location>
        <position position="496"/>
    </location>
    <ligand>
        <name>siroheme</name>
        <dbReference type="ChEBI" id="CHEBI:60052"/>
    </ligand>
    <ligandPart>
        <name>Fe</name>
        <dbReference type="ChEBI" id="CHEBI:18248"/>
    </ligandPart>
</feature>
<evidence type="ECO:0000256" key="4">
    <source>
        <dbReference type="ARBA" id="ARBA00022605"/>
    </source>
</evidence>
<comment type="function">
    <text evidence="13 15">Component of the sulfite reductase complex that catalyzes the 6-electron reduction of sulfite to sulfide. This is one of several activities required for the biosynthesis of L-cysteine from sulfate.</text>
</comment>
<keyword evidence="8 15" id="KW-0560">Oxidoreductase</keyword>
<dbReference type="InterPro" id="IPR006067">
    <property type="entry name" value="NO2/SO3_Rdtase_4Fe4S_dom"/>
</dbReference>
<dbReference type="PRINTS" id="PR00397">
    <property type="entry name" value="SIROHAEM"/>
</dbReference>
<evidence type="ECO:0000256" key="6">
    <source>
        <dbReference type="ARBA" id="ARBA00022723"/>
    </source>
</evidence>
<keyword evidence="9 15" id="KW-0408">Iron</keyword>
<evidence type="ECO:0000256" key="11">
    <source>
        <dbReference type="ARBA" id="ARBA00023192"/>
    </source>
</evidence>
<dbReference type="SUPFAM" id="SSF55124">
    <property type="entry name" value="Nitrite/Sulfite reductase N-terminal domain-like"/>
    <property type="match status" value="2"/>
</dbReference>
<evidence type="ECO:0000313" key="19">
    <source>
        <dbReference type="Proteomes" id="UP001239782"/>
    </source>
</evidence>
<dbReference type="HAMAP" id="MF_01540">
    <property type="entry name" value="CysI"/>
    <property type="match status" value="1"/>
</dbReference>
<feature type="domain" description="Nitrite/Sulfite reductase ferredoxin-like" evidence="17">
    <location>
        <begin position="363"/>
        <end position="426"/>
    </location>
</feature>
<dbReference type="Pfam" id="PF03460">
    <property type="entry name" value="NIR_SIR_ferr"/>
    <property type="match status" value="2"/>
</dbReference>
<keyword evidence="3 15" id="KW-0004">4Fe-4S</keyword>
<reference evidence="18 19" key="1">
    <citation type="submission" date="2023-08" db="EMBL/GenBank/DDBJ databases">
        <title>Pleionea litopenaei sp. nov., isolated from stomach of juvenile Litopenaeus vannamei.</title>
        <authorList>
            <person name="Rho A.M."/>
            <person name="Hwang C.Y."/>
        </authorList>
    </citation>
    <scope>NUCLEOTIDE SEQUENCE [LARGE SCALE GENOMIC DNA]</scope>
    <source>
        <strain evidence="18 19">HL-JVS1</strain>
    </source>
</reference>
<comment type="similarity">
    <text evidence="2 15">Belongs to the nitrite and sulfite reductase 4Fe-4S domain family.</text>
</comment>
<dbReference type="SUPFAM" id="SSF56014">
    <property type="entry name" value="Nitrite and sulphite reductase 4Fe-4S domain-like"/>
    <property type="match status" value="2"/>
</dbReference>
<dbReference type="EC" id="1.8.1.2" evidence="15"/>
<name>A0AA51RU55_9GAMM</name>
<keyword evidence="19" id="KW-1185">Reference proteome</keyword>
<dbReference type="KEGG" id="plei:Q9312_01590"/>
<sequence length="590" mass="67042">MSKAPENFLASYQDLSELPDNLAHNEYIKNESRYLRGSIDGSLANPVTGQVAEDDQQLIKFHGIYQQDDRDQRNERRKQKLEPLYSFMLRARVPGGISTPQQWLTMDKIASDFGNDTIRLTTRQAFQLHGIIKKNLRPTMQAMDDVLLDSIAACGDVNRNVMCNPNPVESRAHQEVYQWAKRISEHLLPNTRAYHEIWLNGEKYPVRQNIEVLKEPIYGKHYLPRKFKTVVAIPPYNDVDVFAHDLGFIAIIHDGKLQGFNVTVGGGMGMTHGDPETHPRTADVIGFCFPQQVLAVAEQVVTIQRDYGNRVQRKLARFKYTIASHGLEWFKQELEQRLGYALMKAQPFEFTSNSDRYGWIKGHDQRWHLNLYIENGRIKDEGDYLLRTGLREIAKIHRGDFRLTANQNLIIANIDEQQKPIIEQLVASHNIKTGEEVSKLRRHAMACVSLPTCSLGMAEAERYMPSLLDKVEQLLVRHELSDRAITMRMTGCPNGCARPYIAEIGLVGKGPGKYNLFLGAGHYGQRLGVIYRDNIGENEILSVLDELLALFAREAEANESFGDFVVRKGIVVPTNTAQDFHFELQAAKAS</sequence>
<dbReference type="PROSITE" id="PS00365">
    <property type="entry name" value="NIR_SIR"/>
    <property type="match status" value="1"/>
</dbReference>
<evidence type="ECO:0000259" key="16">
    <source>
        <dbReference type="Pfam" id="PF01077"/>
    </source>
</evidence>
<dbReference type="GO" id="GO:0004783">
    <property type="term" value="F:sulfite reductase (NADPH) activity"/>
    <property type="evidence" value="ECO:0007669"/>
    <property type="project" value="UniProtKB-UniRule"/>
</dbReference>
<dbReference type="GO" id="GO:0009337">
    <property type="term" value="C:sulfite reductase complex (NADPH)"/>
    <property type="evidence" value="ECO:0007669"/>
    <property type="project" value="InterPro"/>
</dbReference>
<proteinExistence type="inferred from homology"/>
<comment type="cofactor">
    <cofactor evidence="15">
        <name>[4Fe-4S] cluster</name>
        <dbReference type="ChEBI" id="CHEBI:49883"/>
    </cofactor>
    <text evidence="15">Binds 1 [4Fe-4S] cluster per subunit.</text>
</comment>
<dbReference type="GO" id="GO:0000103">
    <property type="term" value="P:sulfate assimilation"/>
    <property type="evidence" value="ECO:0007669"/>
    <property type="project" value="UniProtKB-UniRule"/>
</dbReference>
<comment type="catalytic activity">
    <reaction evidence="12 15">
        <text>hydrogen sulfide + 3 NADP(+) + 3 H2O = sulfite + 3 NADPH + 4 H(+)</text>
        <dbReference type="Rhea" id="RHEA:13801"/>
        <dbReference type="ChEBI" id="CHEBI:15377"/>
        <dbReference type="ChEBI" id="CHEBI:15378"/>
        <dbReference type="ChEBI" id="CHEBI:17359"/>
        <dbReference type="ChEBI" id="CHEBI:29919"/>
        <dbReference type="ChEBI" id="CHEBI:57783"/>
        <dbReference type="ChEBI" id="CHEBI:58349"/>
        <dbReference type="EC" id="1.8.1.2"/>
    </reaction>
</comment>
<dbReference type="Gene3D" id="3.30.413.10">
    <property type="entry name" value="Sulfite Reductase Hemoprotein, domain 1"/>
    <property type="match status" value="2"/>
</dbReference>